<dbReference type="Proteomes" id="UP000236151">
    <property type="component" value="Unassembled WGS sequence"/>
</dbReference>
<evidence type="ECO:0000313" key="2">
    <source>
        <dbReference type="Proteomes" id="UP000236151"/>
    </source>
</evidence>
<gene>
    <name evidence="1" type="ORF">CDQ84_13040</name>
</gene>
<evidence type="ECO:0000313" key="1">
    <source>
        <dbReference type="EMBL" id="PNT97503.1"/>
    </source>
</evidence>
<organism evidence="1 2">
    <name type="scientific">Clostridium thermosuccinogenes</name>
    <dbReference type="NCBI Taxonomy" id="84032"/>
    <lineage>
        <taxon>Bacteria</taxon>
        <taxon>Bacillati</taxon>
        <taxon>Bacillota</taxon>
        <taxon>Clostridia</taxon>
        <taxon>Eubacteriales</taxon>
        <taxon>Clostridiaceae</taxon>
        <taxon>Clostridium</taxon>
    </lineage>
</organism>
<dbReference type="RefSeq" id="WP_103082171.1">
    <property type="nucleotide sequence ID" value="NZ_NIOJ01000036.1"/>
</dbReference>
<keyword evidence="2" id="KW-1185">Reference proteome</keyword>
<accession>A0A2K2FC39</accession>
<dbReference type="AlphaFoldDB" id="A0A2K2FC39"/>
<reference evidence="1 2" key="1">
    <citation type="submission" date="2017-06" db="EMBL/GenBank/DDBJ databases">
        <title>Investigating the central metabolism of Clostridium thermosuccinogenes.</title>
        <authorList>
            <person name="Koendjbiharie J.G."/>
            <person name="van Kranenburg R."/>
        </authorList>
    </citation>
    <scope>NUCLEOTIDE SEQUENCE [LARGE SCALE GENOMIC DNA]</scope>
    <source>
        <strain evidence="1 2">DSM 5806</strain>
    </source>
</reference>
<dbReference type="EMBL" id="NIOJ01000036">
    <property type="protein sequence ID" value="PNT97503.1"/>
    <property type="molecule type" value="Genomic_DNA"/>
</dbReference>
<sequence length="62" mass="6805">MDTGVFWLYISIGKICDGNNLSKKENSELIPIGASSRDFPYNSLILMLLAGMSFYSPGCPMP</sequence>
<comment type="caution">
    <text evidence="1">The sequence shown here is derived from an EMBL/GenBank/DDBJ whole genome shotgun (WGS) entry which is preliminary data.</text>
</comment>
<protein>
    <submittedName>
        <fullName evidence="1">Uncharacterized protein</fullName>
    </submittedName>
</protein>
<name>A0A2K2FC39_9CLOT</name>
<dbReference type="KEGG" id="cthd:CDO33_09635"/>
<proteinExistence type="predicted"/>